<proteinExistence type="predicted"/>
<dbReference type="InterPro" id="IPR011992">
    <property type="entry name" value="EF-hand-dom_pair"/>
</dbReference>
<dbReference type="PANTHER" id="PTHR23049">
    <property type="entry name" value="MYOSIN REGULATORY LIGHT CHAIN 2"/>
    <property type="match status" value="1"/>
</dbReference>
<sequence>MNDILNNKLKDSLIKTTHILTNEQFINIKKAFEYADQESKGYLTKHDYKIAYIALWGYKPSKYEISIIKENWPFDKKYVNFELFCNLMADKYHFQSIESKINQTFIAMDSEYQGYITLEKYLEAIEKVAPFMNKTMAINYFFEIDKAKKGKINYQKFEKIMLNNWNSN</sequence>
<dbReference type="Proteomes" id="UP000193944">
    <property type="component" value="Unassembled WGS sequence"/>
</dbReference>
<evidence type="ECO:0000256" key="1">
    <source>
        <dbReference type="ARBA" id="ARBA00022737"/>
    </source>
</evidence>
<gene>
    <name evidence="2" type="ORF">BCR32DRAFT_281092</name>
</gene>
<keyword evidence="1" id="KW-0677">Repeat</keyword>
<comment type="caution">
    <text evidence="2">The sequence shown here is derived from an EMBL/GenBank/DDBJ whole genome shotgun (WGS) entry which is preliminary data.</text>
</comment>
<reference evidence="2 3" key="1">
    <citation type="submission" date="2016-08" db="EMBL/GenBank/DDBJ databases">
        <title>A Parts List for Fungal Cellulosomes Revealed by Comparative Genomics.</title>
        <authorList>
            <consortium name="DOE Joint Genome Institute"/>
            <person name="Haitjema C.H."/>
            <person name="Gilmore S.P."/>
            <person name="Henske J.K."/>
            <person name="Solomon K.V."/>
            <person name="De Groot R."/>
            <person name="Kuo A."/>
            <person name="Mondo S.J."/>
            <person name="Salamov A.A."/>
            <person name="Labutti K."/>
            <person name="Zhao Z."/>
            <person name="Chiniquy J."/>
            <person name="Barry K."/>
            <person name="Brewer H.M."/>
            <person name="Purvine S.O."/>
            <person name="Wright A.T."/>
            <person name="Boxma B."/>
            <person name="Van Alen T."/>
            <person name="Hackstein J.H."/>
            <person name="Baker S.E."/>
            <person name="Grigoriev I.V."/>
            <person name="O'Malley M.A."/>
        </authorList>
    </citation>
    <scope>NUCLEOTIDE SEQUENCE [LARGE SCALE GENOMIC DNA]</scope>
    <source>
        <strain evidence="2 3">S4</strain>
    </source>
</reference>
<dbReference type="STRING" id="1754192.A0A1Y1X1T6"/>
<dbReference type="AlphaFoldDB" id="A0A1Y1X1T6"/>
<dbReference type="EMBL" id="MCFG01000164">
    <property type="protein sequence ID" value="ORX79771.1"/>
    <property type="molecule type" value="Genomic_DNA"/>
</dbReference>
<name>A0A1Y1X1T6_9FUNG</name>
<accession>A0A1Y1X1T6</accession>
<protein>
    <submittedName>
        <fullName evidence="2">EF-hand</fullName>
    </submittedName>
</protein>
<evidence type="ECO:0000313" key="3">
    <source>
        <dbReference type="Proteomes" id="UP000193944"/>
    </source>
</evidence>
<keyword evidence="3" id="KW-1185">Reference proteome</keyword>
<dbReference type="OrthoDB" id="26525at2759"/>
<organism evidence="2 3">
    <name type="scientific">Anaeromyces robustus</name>
    <dbReference type="NCBI Taxonomy" id="1754192"/>
    <lineage>
        <taxon>Eukaryota</taxon>
        <taxon>Fungi</taxon>
        <taxon>Fungi incertae sedis</taxon>
        <taxon>Chytridiomycota</taxon>
        <taxon>Chytridiomycota incertae sedis</taxon>
        <taxon>Neocallimastigomycetes</taxon>
        <taxon>Neocallimastigales</taxon>
        <taxon>Neocallimastigaceae</taxon>
        <taxon>Anaeromyces</taxon>
    </lineage>
</organism>
<reference evidence="2 3" key="2">
    <citation type="submission" date="2016-08" db="EMBL/GenBank/DDBJ databases">
        <title>Pervasive Adenine N6-methylation of Active Genes in Fungi.</title>
        <authorList>
            <consortium name="DOE Joint Genome Institute"/>
            <person name="Mondo S.J."/>
            <person name="Dannebaum R.O."/>
            <person name="Kuo R.C."/>
            <person name="Labutti K."/>
            <person name="Haridas S."/>
            <person name="Kuo A."/>
            <person name="Salamov A."/>
            <person name="Ahrendt S.R."/>
            <person name="Lipzen A."/>
            <person name="Sullivan W."/>
            <person name="Andreopoulos W.B."/>
            <person name="Clum A."/>
            <person name="Lindquist E."/>
            <person name="Daum C."/>
            <person name="Ramamoorthy G.K."/>
            <person name="Gryganskyi A."/>
            <person name="Culley D."/>
            <person name="Magnuson J.K."/>
            <person name="James T.Y."/>
            <person name="O'Malley M.A."/>
            <person name="Stajich J.E."/>
            <person name="Spatafora J.W."/>
            <person name="Visel A."/>
            <person name="Grigoriev I.V."/>
        </authorList>
    </citation>
    <scope>NUCLEOTIDE SEQUENCE [LARGE SCALE GENOMIC DNA]</scope>
    <source>
        <strain evidence="2 3">S4</strain>
    </source>
</reference>
<dbReference type="SUPFAM" id="SSF47473">
    <property type="entry name" value="EF-hand"/>
    <property type="match status" value="1"/>
</dbReference>
<dbReference type="Gene3D" id="1.10.238.10">
    <property type="entry name" value="EF-hand"/>
    <property type="match status" value="1"/>
</dbReference>
<dbReference type="InterPro" id="IPR050403">
    <property type="entry name" value="Myosin_RLC"/>
</dbReference>
<evidence type="ECO:0000313" key="2">
    <source>
        <dbReference type="EMBL" id="ORX79771.1"/>
    </source>
</evidence>